<evidence type="ECO:0000313" key="1">
    <source>
        <dbReference type="EMBL" id="KAK1412498.1"/>
    </source>
</evidence>
<accession>A0AAD8JYR8</accession>
<dbReference type="InterPro" id="IPR025322">
    <property type="entry name" value="PADRE_dom"/>
</dbReference>
<dbReference type="AlphaFoldDB" id="A0AAD8JYR8"/>
<sequence length="151" mass="16642">MGNFTSCFSSNPQSATLIHVNGNIQIIKLPITAAEIMLIEQPGHLLSPVIDDLRSNFRLSALRADEVLVNGKLYFFIPVGRLNTFVTESELEMLRLDCGNVKRMKRCRKSKVSPEEEKNGGDMVVSGDGGFTGCRVGGSPVWKPVLETIFE</sequence>
<name>A0AAD8JYR8_TARER</name>
<dbReference type="Pfam" id="PF14009">
    <property type="entry name" value="PADRE"/>
    <property type="match status" value="1"/>
</dbReference>
<organism evidence="1 2">
    <name type="scientific">Tagetes erecta</name>
    <name type="common">African marigold</name>
    <dbReference type="NCBI Taxonomy" id="13708"/>
    <lineage>
        <taxon>Eukaryota</taxon>
        <taxon>Viridiplantae</taxon>
        <taxon>Streptophyta</taxon>
        <taxon>Embryophyta</taxon>
        <taxon>Tracheophyta</taxon>
        <taxon>Spermatophyta</taxon>
        <taxon>Magnoliopsida</taxon>
        <taxon>eudicotyledons</taxon>
        <taxon>Gunneridae</taxon>
        <taxon>Pentapetalae</taxon>
        <taxon>asterids</taxon>
        <taxon>campanulids</taxon>
        <taxon>Asterales</taxon>
        <taxon>Asteraceae</taxon>
        <taxon>Asteroideae</taxon>
        <taxon>Heliantheae alliance</taxon>
        <taxon>Tageteae</taxon>
        <taxon>Tagetes</taxon>
    </lineage>
</organism>
<evidence type="ECO:0000313" key="2">
    <source>
        <dbReference type="Proteomes" id="UP001229421"/>
    </source>
</evidence>
<reference evidence="1" key="1">
    <citation type="journal article" date="2023" name="bioRxiv">
        <title>Improved chromosome-level genome assembly for marigold (Tagetes erecta).</title>
        <authorList>
            <person name="Jiang F."/>
            <person name="Yuan L."/>
            <person name="Wang S."/>
            <person name="Wang H."/>
            <person name="Xu D."/>
            <person name="Wang A."/>
            <person name="Fan W."/>
        </authorList>
    </citation>
    <scope>NUCLEOTIDE SEQUENCE</scope>
    <source>
        <strain evidence="1">WSJ</strain>
        <tissue evidence="1">Leaf</tissue>
    </source>
</reference>
<dbReference type="Proteomes" id="UP001229421">
    <property type="component" value="Unassembled WGS sequence"/>
</dbReference>
<protein>
    <submittedName>
        <fullName evidence="1">Uncharacterized protein</fullName>
    </submittedName>
</protein>
<gene>
    <name evidence="1" type="ORF">QVD17_33801</name>
</gene>
<comment type="caution">
    <text evidence="1">The sequence shown here is derived from an EMBL/GenBank/DDBJ whole genome shotgun (WGS) entry which is preliminary data.</text>
</comment>
<dbReference type="EMBL" id="JAUHHV010000009">
    <property type="protein sequence ID" value="KAK1412498.1"/>
    <property type="molecule type" value="Genomic_DNA"/>
</dbReference>
<keyword evidence="2" id="KW-1185">Reference proteome</keyword>
<proteinExistence type="predicted"/>
<dbReference type="PANTHER" id="PTHR33052">
    <property type="entry name" value="DUF4228 DOMAIN PROTEIN-RELATED"/>
    <property type="match status" value="1"/>
</dbReference>